<organism evidence="1 2">
    <name type="scientific">Peronosclerospora sorghi</name>
    <dbReference type="NCBI Taxonomy" id="230839"/>
    <lineage>
        <taxon>Eukaryota</taxon>
        <taxon>Sar</taxon>
        <taxon>Stramenopiles</taxon>
        <taxon>Oomycota</taxon>
        <taxon>Peronosporomycetes</taxon>
        <taxon>Peronosporales</taxon>
        <taxon>Peronosporaceae</taxon>
        <taxon>Peronosclerospora</taxon>
    </lineage>
</organism>
<protein>
    <submittedName>
        <fullName evidence="1">Uncharacterized protein</fullName>
    </submittedName>
</protein>
<dbReference type="Proteomes" id="UP001163321">
    <property type="component" value="Chromosome 6"/>
</dbReference>
<dbReference type="EMBL" id="CM047585">
    <property type="protein sequence ID" value="KAI9910627.1"/>
    <property type="molecule type" value="Genomic_DNA"/>
</dbReference>
<comment type="caution">
    <text evidence="1">The sequence shown here is derived from an EMBL/GenBank/DDBJ whole genome shotgun (WGS) entry which is preliminary data.</text>
</comment>
<reference evidence="1 2" key="1">
    <citation type="journal article" date="2022" name="bioRxiv">
        <title>The genome of the oomycete Peronosclerospora sorghi, a cosmopolitan pathogen of maize and sorghum, is inflated with dispersed pseudogenes.</title>
        <authorList>
            <person name="Fletcher K."/>
            <person name="Martin F."/>
            <person name="Isakeit T."/>
            <person name="Cavanaugh K."/>
            <person name="Magill C."/>
            <person name="Michelmore R."/>
        </authorList>
    </citation>
    <scope>NUCLEOTIDE SEQUENCE [LARGE SCALE GENOMIC DNA]</scope>
    <source>
        <strain evidence="1">P6</strain>
    </source>
</reference>
<accession>A0ACC0VVV0</accession>
<gene>
    <name evidence="1" type="ORF">PsorP6_010799</name>
</gene>
<proteinExistence type="predicted"/>
<evidence type="ECO:0000313" key="2">
    <source>
        <dbReference type="Proteomes" id="UP001163321"/>
    </source>
</evidence>
<name>A0ACC0VVV0_9STRA</name>
<keyword evidence="2" id="KW-1185">Reference proteome</keyword>
<sequence length="159" mass="17672">MEETKRSSNVGNGGVGFVSAGGVASNCHATIGRSKASGSIEEKKLVAAVTQRARILQDLEHVVRKQVRVVQYLATLDELDLLEKKPRVEDKDTLLYTTYFEHLDARYGNVDEVFATVGLNPTPGGILSGKPTKKRLNGWHRVFRDNWGGQRTVWFSARM</sequence>
<evidence type="ECO:0000313" key="1">
    <source>
        <dbReference type="EMBL" id="KAI9910627.1"/>
    </source>
</evidence>